<accession>A7VUN3</accession>
<dbReference type="OrthoDB" id="2594680at2"/>
<dbReference type="Proteomes" id="UP000220611">
    <property type="component" value="Unassembled WGS sequence"/>
</dbReference>
<dbReference type="EMBL" id="NOXF01000004">
    <property type="protein sequence ID" value="PEQ24718.1"/>
    <property type="molecule type" value="Genomic_DNA"/>
</dbReference>
<keyword evidence="4" id="KW-1185">Reference proteome</keyword>
<comment type="caution">
    <text evidence="1">The sequence shown here is derived from an EMBL/GenBank/DDBJ whole genome shotgun (WGS) entry which is preliminary data.</text>
</comment>
<dbReference type="Proteomes" id="UP000003490">
    <property type="component" value="Unassembled WGS sequence"/>
</dbReference>
<reference evidence="1 3" key="2">
    <citation type="submission" date="2007-08" db="EMBL/GenBank/DDBJ databases">
        <authorList>
            <person name="Fulton L."/>
            <person name="Clifton S."/>
            <person name="Fulton B."/>
            <person name="Xu J."/>
            <person name="Minx P."/>
            <person name="Pepin K.H."/>
            <person name="Johnson M."/>
            <person name="Thiruvilangam P."/>
            <person name="Bhonagiri V."/>
            <person name="Nash W.E."/>
            <person name="Wang C."/>
            <person name="Mardis E.R."/>
            <person name="Wilson R.K."/>
        </authorList>
    </citation>
    <scope>NUCLEOTIDE SEQUENCE [LARGE SCALE GENOMIC DNA]</scope>
    <source>
        <strain evidence="1 3">DSM 753</strain>
    </source>
</reference>
<dbReference type="eggNOG" id="ENOG502Z9RA">
    <property type="taxonomic scope" value="Bacteria"/>
</dbReference>
<evidence type="ECO:0000313" key="2">
    <source>
        <dbReference type="EMBL" id="PEQ24718.1"/>
    </source>
</evidence>
<evidence type="ECO:0000313" key="4">
    <source>
        <dbReference type="Proteomes" id="UP000220611"/>
    </source>
</evidence>
<dbReference type="HOGENOM" id="CLU_077409_0_0_9"/>
<dbReference type="AlphaFoldDB" id="A7VUN3"/>
<dbReference type="EMBL" id="ABCB02000019">
    <property type="protein sequence ID" value="EDO60683.1"/>
    <property type="molecule type" value="Genomic_DNA"/>
</dbReference>
<gene>
    <name evidence="2" type="ORF">CH238_07075</name>
    <name evidence="1" type="ORF">CLOLEP_02280</name>
</gene>
<reference evidence="1 3" key="1">
    <citation type="submission" date="2007-08" db="EMBL/GenBank/DDBJ databases">
        <title>Draft genome sequence of Clostridium leptum (DSM 753).</title>
        <authorList>
            <person name="Sudarsanam P."/>
            <person name="Ley R."/>
            <person name="Guruge J."/>
            <person name="Turnbaugh P.J."/>
            <person name="Mahowald M."/>
            <person name="Liep D."/>
            <person name="Gordon J."/>
        </authorList>
    </citation>
    <scope>NUCLEOTIDE SEQUENCE [LARGE SCALE GENOMIC DNA]</scope>
    <source>
        <strain evidence="1 3">DSM 753</strain>
    </source>
</reference>
<name>A7VUN3_9FIRM</name>
<reference evidence="2 4" key="3">
    <citation type="submission" date="2017-07" db="EMBL/GenBank/DDBJ databases">
        <title>Prevalence of linear plasmids in Cutibacterium (Propionibacterium) acnes isolates obtained from prostatic tissue.</title>
        <authorList>
            <person name="Davidsson S."/>
            <person name="Carlsson J."/>
            <person name="Molling P."/>
            <person name="Andren O."/>
            <person name="Andersson S.-O."/>
            <person name="Brzuszkiewicz E."/>
            <person name="Poehlein A."/>
            <person name="Al-Zeer M."/>
            <person name="Brinkmann V."/>
            <person name="Scavenius C."/>
            <person name="Nazipi S."/>
            <person name="Soderquist B."/>
            <person name="Bruggemann H."/>
        </authorList>
    </citation>
    <scope>NUCLEOTIDE SEQUENCE [LARGE SCALE GENOMIC DNA]</scope>
    <source>
        <strain evidence="2 4">DSM 753</strain>
    </source>
</reference>
<sequence length="239" mass="27261">MEMNIHSILPEEIAAMGEHSNRVLNEKTGCIGYLTANLNGSAPVFESSWHDRTPRLNTPEFTDDFNDMMDALRQGILKSPAELRAYCTAHPDSLLQDNPSADTRYGFRINTGRYSYWMVCSFLSTDCRLWVSAFSFLSLDRYMREARNGIPILDLQGHERFRMPDGGELKAVSSNGRPSFCTIRYLDTEQAVLFDELRQSSIHTVQELPEWAAKNGLHLLPLDPPMRASHKPHRKGQER</sequence>
<evidence type="ECO:0000313" key="3">
    <source>
        <dbReference type="Proteomes" id="UP000003490"/>
    </source>
</evidence>
<proteinExistence type="predicted"/>
<protein>
    <submittedName>
        <fullName evidence="1">Uncharacterized protein</fullName>
    </submittedName>
</protein>
<organism evidence="1 3">
    <name type="scientific">[Clostridium] leptum DSM 753</name>
    <dbReference type="NCBI Taxonomy" id="428125"/>
    <lineage>
        <taxon>Bacteria</taxon>
        <taxon>Bacillati</taxon>
        <taxon>Bacillota</taxon>
        <taxon>Clostridia</taxon>
        <taxon>Eubacteriales</taxon>
        <taxon>Oscillospiraceae</taxon>
        <taxon>Oscillospiraceae incertae sedis</taxon>
    </lineage>
</organism>
<evidence type="ECO:0000313" key="1">
    <source>
        <dbReference type="EMBL" id="EDO60683.1"/>
    </source>
</evidence>